<organism evidence="1 2">
    <name type="scientific">Naganishia cerealis</name>
    <dbReference type="NCBI Taxonomy" id="610337"/>
    <lineage>
        <taxon>Eukaryota</taxon>
        <taxon>Fungi</taxon>
        <taxon>Dikarya</taxon>
        <taxon>Basidiomycota</taxon>
        <taxon>Agaricomycotina</taxon>
        <taxon>Tremellomycetes</taxon>
        <taxon>Filobasidiales</taxon>
        <taxon>Filobasidiaceae</taxon>
        <taxon>Naganishia</taxon>
    </lineage>
</organism>
<dbReference type="EMBL" id="JASBWR010000024">
    <property type="protein sequence ID" value="KAJ9107855.1"/>
    <property type="molecule type" value="Genomic_DNA"/>
</dbReference>
<proteinExistence type="predicted"/>
<accession>A0ACC2W956</accession>
<gene>
    <name evidence="1" type="ORF">QFC19_002761</name>
</gene>
<comment type="caution">
    <text evidence="1">The sequence shown here is derived from an EMBL/GenBank/DDBJ whole genome shotgun (WGS) entry which is preliminary data.</text>
</comment>
<evidence type="ECO:0000313" key="2">
    <source>
        <dbReference type="Proteomes" id="UP001241377"/>
    </source>
</evidence>
<reference evidence="1" key="1">
    <citation type="submission" date="2023-04" db="EMBL/GenBank/DDBJ databases">
        <title>Draft Genome sequencing of Naganishia species isolated from polar environments using Oxford Nanopore Technology.</title>
        <authorList>
            <person name="Leo P."/>
            <person name="Venkateswaran K."/>
        </authorList>
    </citation>
    <scope>NUCLEOTIDE SEQUENCE</scope>
    <source>
        <strain evidence="1">MNA-CCFEE 5261</strain>
    </source>
</reference>
<evidence type="ECO:0000313" key="1">
    <source>
        <dbReference type="EMBL" id="KAJ9107855.1"/>
    </source>
</evidence>
<sequence>MDDADWDTSPADAATATDTYARHAHTQWERLTTTYADAGYREGITPGKLTTLQRGFDEAYAASVVPSRRLGQLRGRVAALVAFLQSRQQQGDTTNGAGDADALLLQRAKEAKRLLARVRPETVLPVDEEALAHAAAEHPADGVVVDKDEWRGEEGVRERREMADVVQKLEDLGGQEKTTNEEREQQLLDSWERTVSLLEREAGL</sequence>
<protein>
    <submittedName>
        <fullName evidence="1">Uncharacterized protein</fullName>
    </submittedName>
</protein>
<keyword evidence="2" id="KW-1185">Reference proteome</keyword>
<dbReference type="Proteomes" id="UP001241377">
    <property type="component" value="Unassembled WGS sequence"/>
</dbReference>
<name>A0ACC2W956_9TREE</name>